<accession>A0A3E2HDT6</accession>
<feature type="region of interest" description="Disordered" evidence="1">
    <location>
        <begin position="1"/>
        <end position="220"/>
    </location>
</feature>
<dbReference type="EMBL" id="NCSJ02000073">
    <property type="protein sequence ID" value="RFU31569.1"/>
    <property type="molecule type" value="Genomic_DNA"/>
</dbReference>
<feature type="compositionally biased region" description="Basic and acidic residues" evidence="1">
    <location>
        <begin position="276"/>
        <end position="288"/>
    </location>
</feature>
<protein>
    <submittedName>
        <fullName evidence="2">Uncharacterized protein</fullName>
    </submittedName>
</protein>
<feature type="compositionally biased region" description="Basic and acidic residues" evidence="1">
    <location>
        <begin position="197"/>
        <end position="206"/>
    </location>
</feature>
<name>A0A3E2HDT6_SCYLI</name>
<feature type="compositionally biased region" description="Pro residues" evidence="1">
    <location>
        <begin position="493"/>
        <end position="504"/>
    </location>
</feature>
<keyword evidence="3" id="KW-1185">Reference proteome</keyword>
<reference evidence="2 3" key="1">
    <citation type="submission" date="2018-05" db="EMBL/GenBank/DDBJ databases">
        <title>Draft genome sequence of Scytalidium lignicola DSM 105466, a ubiquitous saprotrophic fungus.</title>
        <authorList>
            <person name="Buettner E."/>
            <person name="Gebauer A.M."/>
            <person name="Hofrichter M."/>
            <person name="Liers C."/>
            <person name="Kellner H."/>
        </authorList>
    </citation>
    <scope>NUCLEOTIDE SEQUENCE [LARGE SCALE GENOMIC DNA]</scope>
    <source>
        <strain evidence="2 3">DSM 105466</strain>
    </source>
</reference>
<feature type="compositionally biased region" description="Pro residues" evidence="1">
    <location>
        <begin position="528"/>
        <end position="544"/>
    </location>
</feature>
<gene>
    <name evidence="2" type="ORF">B7463_g4785</name>
</gene>
<feature type="compositionally biased region" description="Low complexity" evidence="1">
    <location>
        <begin position="44"/>
        <end position="58"/>
    </location>
</feature>
<feature type="compositionally biased region" description="Pro residues" evidence="1">
    <location>
        <begin position="408"/>
        <end position="420"/>
    </location>
</feature>
<feature type="compositionally biased region" description="Pro residues" evidence="1">
    <location>
        <begin position="553"/>
        <end position="567"/>
    </location>
</feature>
<feature type="compositionally biased region" description="Basic and acidic residues" evidence="1">
    <location>
        <begin position="298"/>
        <end position="312"/>
    </location>
</feature>
<feature type="compositionally biased region" description="Polar residues" evidence="1">
    <location>
        <begin position="361"/>
        <end position="371"/>
    </location>
</feature>
<dbReference type="STRING" id="5539.A0A3E2HDT6"/>
<feature type="compositionally biased region" description="Pro residues" evidence="1">
    <location>
        <begin position="468"/>
        <end position="484"/>
    </location>
</feature>
<feature type="compositionally biased region" description="Acidic residues" evidence="1">
    <location>
        <begin position="108"/>
        <end position="120"/>
    </location>
</feature>
<feature type="compositionally biased region" description="Polar residues" evidence="1">
    <location>
        <begin position="59"/>
        <end position="75"/>
    </location>
</feature>
<comment type="caution">
    <text evidence="2">The sequence shown here is derived from an EMBL/GenBank/DDBJ whole genome shotgun (WGS) entry which is preliminary data.</text>
</comment>
<proteinExistence type="predicted"/>
<evidence type="ECO:0000313" key="3">
    <source>
        <dbReference type="Proteomes" id="UP000258309"/>
    </source>
</evidence>
<dbReference type="OMA" id="MSHEEIH"/>
<feature type="compositionally biased region" description="Polar residues" evidence="1">
    <location>
        <begin position="29"/>
        <end position="43"/>
    </location>
</feature>
<feature type="compositionally biased region" description="Low complexity" evidence="1">
    <location>
        <begin position="76"/>
        <end position="95"/>
    </location>
</feature>
<dbReference type="AlphaFoldDB" id="A0A3E2HDT6"/>
<feature type="compositionally biased region" description="Low complexity" evidence="1">
    <location>
        <begin position="453"/>
        <end position="467"/>
    </location>
</feature>
<evidence type="ECO:0000313" key="2">
    <source>
        <dbReference type="EMBL" id="RFU31569.1"/>
    </source>
</evidence>
<sequence length="582" mass="62540">MDTEIPIQKERQESTEEETKESRTPPADSETSSAGPSGSQTYNGSEGVASGGTAVSSGIPSTTGVATESQSQTVRATASGPGEAESSSAAQSRAGGIAGAELEKEVEQAAEESDEEEEEGMPLNIPTEFQSHKAPSRKGKERMVEPTKTSTAKGKGKAAAEEDMGTIIEKTRSKQDSESGELGPPPRPEAGLTEIPKLPEFRKPKEALSPATESLSAQSKVRAIADVLREEEQVGTSELTAHIESTQDSAQQLTQQQVDITVRELSDNNDDIETGSVEHFEDVERLETRTQASPPVERLVERPVERQQHPESESGTQAPSHAHTPLPSESLQLPELELPTQDLPPIAESPEPPESPESPEQEFQTRTSPVEGTQPPAAKHYAEASIPLENPTPSKSESSVRPPSWVENPPPSEPESPQVPPLGESSQLHEPTEIPPTKSAPVGHLDPRKATQTPSPIESLPPLESPSQQPPTEQPPTEQPPSQQPPTEQLPTEQPPSQQPPTEQPPTKQLPTQQPPIQQPPTEQLPSQQPPPTEQPPTEQPPTEQPQSQQPPSQQPPSQQPPGPHEGPPSRQARQHEGCCKK</sequence>
<feature type="region of interest" description="Disordered" evidence="1">
    <location>
        <begin position="264"/>
        <end position="582"/>
    </location>
</feature>
<evidence type="ECO:0000256" key="1">
    <source>
        <dbReference type="SAM" id="MobiDB-lite"/>
    </source>
</evidence>
<feature type="non-terminal residue" evidence="2">
    <location>
        <position position="582"/>
    </location>
</feature>
<dbReference type="Proteomes" id="UP000258309">
    <property type="component" value="Unassembled WGS sequence"/>
</dbReference>
<feature type="non-terminal residue" evidence="2">
    <location>
        <position position="1"/>
    </location>
</feature>
<organism evidence="2 3">
    <name type="scientific">Scytalidium lignicola</name>
    <name type="common">Hyphomycete</name>
    <dbReference type="NCBI Taxonomy" id="5539"/>
    <lineage>
        <taxon>Eukaryota</taxon>
        <taxon>Fungi</taxon>
        <taxon>Dikarya</taxon>
        <taxon>Ascomycota</taxon>
        <taxon>Pezizomycotina</taxon>
        <taxon>Leotiomycetes</taxon>
        <taxon>Leotiomycetes incertae sedis</taxon>
        <taxon>Scytalidium</taxon>
    </lineage>
</organism>
<feature type="compositionally biased region" description="Low complexity" evidence="1">
    <location>
        <begin position="324"/>
        <end position="349"/>
    </location>
</feature>